<sequence>MFFCRSDANCNAPVMARLKTGHPAALLPRMLAIGATPCALVSPVRSPARKHSSSMLHHPRDKLVSGLLSTISVAIP</sequence>
<name>A0A975XG26_9BURK</name>
<evidence type="ECO:0000313" key="1">
    <source>
        <dbReference type="EMBL" id="SOY68939.1"/>
    </source>
</evidence>
<dbReference type="EMBL" id="OFSP01000039">
    <property type="protein sequence ID" value="SOY68939.1"/>
    <property type="molecule type" value="Genomic_DNA"/>
</dbReference>
<organism evidence="1 2">
    <name type="scientific">Cupriavidus taiwanensis</name>
    <dbReference type="NCBI Taxonomy" id="164546"/>
    <lineage>
        <taxon>Bacteria</taxon>
        <taxon>Pseudomonadati</taxon>
        <taxon>Pseudomonadota</taxon>
        <taxon>Betaproteobacteria</taxon>
        <taxon>Burkholderiales</taxon>
        <taxon>Burkholderiaceae</taxon>
        <taxon>Cupriavidus</taxon>
    </lineage>
</organism>
<accession>A0A975XG26</accession>
<dbReference type="Proteomes" id="UP000256297">
    <property type="component" value="Chromosome CBM2589_a"/>
</dbReference>
<gene>
    <name evidence="1" type="ORF">CBM2589_A90409</name>
</gene>
<reference evidence="1 2" key="1">
    <citation type="submission" date="2018-01" db="EMBL/GenBank/DDBJ databases">
        <authorList>
            <person name="Clerissi C."/>
        </authorList>
    </citation>
    <scope>NUCLEOTIDE SEQUENCE [LARGE SCALE GENOMIC DNA]</scope>
    <source>
        <strain evidence="1">Cupriavidus taiwanensis STM 3521</strain>
    </source>
</reference>
<proteinExistence type="predicted"/>
<protein>
    <submittedName>
        <fullName evidence="1">Uncharacterized protein</fullName>
    </submittedName>
</protein>
<dbReference type="AlphaFoldDB" id="A0A975XG26"/>
<evidence type="ECO:0000313" key="2">
    <source>
        <dbReference type="Proteomes" id="UP000256297"/>
    </source>
</evidence>
<comment type="caution">
    <text evidence="1">The sequence shown here is derived from an EMBL/GenBank/DDBJ whole genome shotgun (WGS) entry which is preliminary data.</text>
</comment>